<dbReference type="GO" id="GO:0016579">
    <property type="term" value="P:protein deubiquitination"/>
    <property type="evidence" value="ECO:0007669"/>
    <property type="project" value="InterPro"/>
</dbReference>
<dbReference type="Proteomes" id="UP001153636">
    <property type="component" value="Chromosome 2"/>
</dbReference>
<dbReference type="Gene3D" id="3.90.70.10">
    <property type="entry name" value="Cysteine proteinases"/>
    <property type="match status" value="1"/>
</dbReference>
<dbReference type="Gene3D" id="3.40.50.300">
    <property type="entry name" value="P-loop containing nucleotide triphosphate hydrolases"/>
    <property type="match status" value="2"/>
</dbReference>
<dbReference type="OrthoDB" id="10036850at2759"/>
<dbReference type="Pfam" id="PF14214">
    <property type="entry name" value="Helitron_like_N"/>
    <property type="match status" value="1"/>
</dbReference>
<proteinExistence type="inferred from homology"/>
<dbReference type="GO" id="GO:0005524">
    <property type="term" value="F:ATP binding"/>
    <property type="evidence" value="ECO:0007669"/>
    <property type="project" value="UniProtKB-KW"/>
</dbReference>
<sequence length="2886" mass="323376">MVKFTLDDSSKVIIQSEPCKCALRFPMASGIALHVRQTTTTASSVNANNLSTANTSNAAAAPINSFFQINPTNVTNVNNNNNQQNKKSDTLTAGDLLNSKSVAQLIGADRAFSFTKNMTTSPAFWADERKKLFAMIRQLGIPTFYITLTAADARWPELISVLGKVLHQKSYSDIEISEMSSAARTRLIQSDPVTVVRYFDNRIRLMMAEMRKRDFFKSSVVGSHPPPSHSDNETSLPPSSRHSTSAADPIDAPFANNTNRPVTVVYPLADYYYRVEFQHRGAPHIHGVLWLDGAPVYDGTNGTDCSKFIDNFVSASSSGEGLRYATNVEALMAYQRHTHSKSCGKPTTTTTATVGGSDVTNRSAGSCRYKIPFFPMRTTMILCSIEESCVTGPDRAKAKADLIKIRAYLNSAFDSGSYRRELSLSMNFDQLLNELGLTESAYVLAIRSGLKSGCPKVFLRRRLADIATNNYFPKVLDMHQANMDMQYIVDAYSCVSYIVNYINKSSLGMSKLMSEAEAHIKAGDIDTKAKLRKLGNLFLKSSEVSVQEAAYHVCGLRLTNSSRSDVFVNTFPIDKRVRVAKGKAALREMDAACTDVFERNILDRYVERPDSLETLCLARFATEFTFFSKNVRGALPLRNESGYVKRMAAGGRRKILRYRNYGELCDPVNFCHENVMLFVPYRDEQRDLIRFVENGEIKSRYLSLLADILREKRDFVKILQDMDELADQIVDDNLHRPSHRHHNTTGDVIIDDDHNVGDNDDIDGADNLGNGRREDNVLQAIYDDSTRFGGGRSGENWADDSFDLLSGLSSQLRRMAAAGGSNNEACRDCQSLADEFDFVARVNCRLPPLPTVDERVGKSHLIKTIEMAVPYYLDKLSKASYYFYKKSSSSTADPSSSSLLQQQPAAQQPQHQPPTIAPSRDNVGKYMYRVFNVDKRSIVLCAPTGKAAFNIGGVTIHSAFRLPVNQYAGPLVALSDDVANTLRTEFKGLKYVIIDEISMVGGRTFHEIDCRLQQIMDKQLPPVGDGYIFNQPNFRVTPYANIVGKEGWLWQLFKFFELVEVMRQKDDVPFAKALNNLAEYRMSADDIRLLESRHIRAMKATSVNPIVALPQQEVIPRDAIRLFRTNASVQSHNDTVLALLQDDVAVSVAVDLVKGTKTDKLKKQFLNKVRKLPIGQTFGLALTVPLHVNARYMITVNIDIVDGYVHGACGILKKIQRRVPTTAGNRRRGDGAVVSSQPPPISETNEIDVVRGEDGEAAGDDVFCVWLDFGGGANDISSIGKLTRDKYLSKVRLIDADSRRGLCSDDILQNPTWVPLFRCTRRLKTLKGFSNVYVERKQFPLTPAEALTVHKSQGSTYPLVALCLEKWLCKSHLYVGCSRATKSSGLFLFGNKFTVPVKTRKVDACDKELASLRSDPDRQLDMIMRDMLRNEVADEVIFPPTTSIARSSATKNYIRPDVRVVYHNVQSFRKHERLITSNAQFCRSDILCFVETWLLDSDVVSFEHYRPVYQINPHQNFVDSSFPPSTVHASSVVPPPPRTTTTHPTGGRKPCGILILTRTDNIHRVNFVSDKIRKTNRGVCSYMHIVCCEILSAFYIYILYLPTTATIEESMEFLKECVNFDRPLVIVGDFNVDYGRNSLLKKFLCVDSSLVNLLATTDSATGQRTATSTTMANTSIDWCLTNTNFTLACVGETIFSHHKPIILNSYTSSQNPRFRLMSDLLRRKGWLPWSTSDAAPSSTVSAANNLPNIINIAGKSKSSINIVSVHTIKPVNPVPPSKPLRSSSKKTTNSKKAAVGAATVAKSLTFDEPSSTTSLAGAVDLVNVNDRLVDVDVDVTNITPSTHTGKTKKRPSSTPLTPPPRSKRSKKQEQKRQRQTTIKDIPSTSTKKVNPISSQLSVVLDASIISQYMESSNTDKVKVVEKENAPSVTSTSPRQRIVTPSNNSMFSKRLIIPLVPIDAAAIGRKGGDVEQQQRRRCSLRLSSSSTSGVDVDGGECESSKSDRRRSSTLIGFRNRCLRRRNTGLNNADGVSCYANSAVNCLLNLPLFVRYIQARRSEFDSLFIDILSIRSDNTLAIRRAVGGTFVNRRQQDCQEFLESLVPLCPPQFVESIEVRSRTDVICVRCEHLQTSNDADNVRLGNATLMVRPAVAGKSPYRFQNLFRYRTSERRNCENCAQSSSFVSSNNRATVFDNRIRLTSIHSYLVLWFVNYDDTGRIQRYDCFGDDFNPDDIVIDNKRFRLNSAVYHIECQPPIQSQAISITSTDETKTETITANENQQIATKSELRPQTIIVQQKIDAFAEKEPEFNKFVSLLCPSYRLPTRKRLSKSLLPQLHLKLMHEVENSIANAPAICRTTDGWTSINNQSFIAVTAHYIDTERVKLCSNLLGCLEYNDSHTGANLCQFLRDEMLKWNIQNKVGAVVSDNAANILLAVHLGGWRSIGCFAHSLNLTVQSGIEQISDTVKKVKDIVEHFKRSSKSMYKLQELQKQMDMPVLKLKQDVSTKWNSTYDMLDRFLKTKNAIIATVALVKNDLSLTNEDWVVIEVVPVLKTFMDITVEVSTEKNVSLSKVIVYCRLLRRYIDQCLNGVREQQYSENVHKLLTVLHEQIHKRFYNLEKNVLYAESTILDPRFKNKGFRDESNYKSAFESLKLKVGVAINISSTESSAASTSAQKEVAPVISTSTSAVNKTDSLWNDFDMEIASLVPENTTAAGIVELQKYINEPIIKRSEDPLLWWHTRRCVYPILYKYMLKRLNLVATSVPCERIFSKAGLIQSEKRTRLSSTKMDLLEKLNREAQLTGKPVIKLSELELNTPHQILSLKFVKTKYGPSALVELETHVTFLPRRMNAVLKGEESKFSNREYCLTYQGEIQIGKAHPAQKFEITKKEE</sequence>
<dbReference type="InterPro" id="IPR038765">
    <property type="entry name" value="Papain-like_cys_pep_sf"/>
</dbReference>
<dbReference type="InterPro" id="IPR051055">
    <property type="entry name" value="PIF1_helicase"/>
</dbReference>
<dbReference type="Pfam" id="PF00443">
    <property type="entry name" value="UCH"/>
    <property type="match status" value="1"/>
</dbReference>
<dbReference type="GO" id="GO:0006310">
    <property type="term" value="P:DNA recombination"/>
    <property type="evidence" value="ECO:0007669"/>
    <property type="project" value="UniProtKB-KW"/>
</dbReference>
<dbReference type="InterPro" id="IPR001394">
    <property type="entry name" value="Peptidase_C19_UCH"/>
</dbReference>
<reference evidence="4" key="1">
    <citation type="submission" date="2022-01" db="EMBL/GenBank/DDBJ databases">
        <authorList>
            <person name="King R."/>
        </authorList>
    </citation>
    <scope>NUCLEOTIDE SEQUENCE</scope>
</reference>
<organism evidence="4 5">
    <name type="scientific">Psylliodes chrysocephalus</name>
    <dbReference type="NCBI Taxonomy" id="3402493"/>
    <lineage>
        <taxon>Eukaryota</taxon>
        <taxon>Metazoa</taxon>
        <taxon>Ecdysozoa</taxon>
        <taxon>Arthropoda</taxon>
        <taxon>Hexapoda</taxon>
        <taxon>Insecta</taxon>
        <taxon>Pterygota</taxon>
        <taxon>Neoptera</taxon>
        <taxon>Endopterygota</taxon>
        <taxon>Coleoptera</taxon>
        <taxon>Polyphaga</taxon>
        <taxon>Cucujiformia</taxon>
        <taxon>Chrysomeloidea</taxon>
        <taxon>Chrysomelidae</taxon>
        <taxon>Galerucinae</taxon>
        <taxon>Alticini</taxon>
        <taxon>Psylliodes</taxon>
    </lineage>
</organism>
<feature type="region of interest" description="Disordered" evidence="2">
    <location>
        <begin position="1973"/>
        <end position="2001"/>
    </location>
</feature>
<dbReference type="InterPro" id="IPR012337">
    <property type="entry name" value="RNaseH-like_sf"/>
</dbReference>
<dbReference type="SUPFAM" id="SSF54001">
    <property type="entry name" value="Cysteine proteinases"/>
    <property type="match status" value="1"/>
</dbReference>
<keyword evidence="5" id="KW-1185">Reference proteome</keyword>
<dbReference type="EMBL" id="OV651814">
    <property type="protein sequence ID" value="CAH1107057.1"/>
    <property type="molecule type" value="Genomic_DNA"/>
</dbReference>
<dbReference type="SUPFAM" id="SSF53098">
    <property type="entry name" value="Ribonuclease H-like"/>
    <property type="match status" value="1"/>
</dbReference>
<evidence type="ECO:0000313" key="4">
    <source>
        <dbReference type="EMBL" id="CAH1107057.1"/>
    </source>
</evidence>
<feature type="region of interest" description="Disordered" evidence="2">
    <location>
        <begin position="1771"/>
        <end position="1795"/>
    </location>
</feature>
<name>A0A9P0CYK2_9CUCU</name>
<dbReference type="SUPFAM" id="SSF56219">
    <property type="entry name" value="DNase I-like"/>
    <property type="match status" value="1"/>
</dbReference>
<protein>
    <recommendedName>
        <fullName evidence="1">ATP-dependent DNA helicase</fullName>
        <ecNumber evidence="1">5.6.2.3</ecNumber>
    </recommendedName>
</protein>
<dbReference type="InterPro" id="IPR027417">
    <property type="entry name" value="P-loop_NTPase"/>
</dbReference>
<feature type="region of interest" description="Disordered" evidence="2">
    <location>
        <begin position="736"/>
        <end position="756"/>
    </location>
</feature>
<comment type="similarity">
    <text evidence="1">Belongs to the helicase family.</text>
</comment>
<feature type="region of interest" description="Disordered" evidence="2">
    <location>
        <begin position="892"/>
        <end position="921"/>
    </location>
</feature>
<keyword evidence="1" id="KW-0234">DNA repair</keyword>
<feature type="compositionally biased region" description="Polar residues" evidence="2">
    <location>
        <begin position="1876"/>
        <end position="1889"/>
    </location>
</feature>
<dbReference type="EC" id="5.6.2.3" evidence="1"/>
<dbReference type="GO" id="GO:0043139">
    <property type="term" value="F:5'-3' DNA helicase activity"/>
    <property type="evidence" value="ECO:0007669"/>
    <property type="project" value="UniProtKB-EC"/>
</dbReference>
<feature type="domain" description="USP" evidence="3">
    <location>
        <begin position="2022"/>
        <end position="2394"/>
    </location>
</feature>
<evidence type="ECO:0000259" key="3">
    <source>
        <dbReference type="PROSITE" id="PS50235"/>
    </source>
</evidence>
<dbReference type="InterPro" id="IPR025476">
    <property type="entry name" value="Helitron_helicase-like"/>
</dbReference>
<dbReference type="PANTHER" id="PTHR47642:SF5">
    <property type="entry name" value="ATP-DEPENDENT DNA HELICASE"/>
    <property type="match status" value="1"/>
</dbReference>
<evidence type="ECO:0000256" key="2">
    <source>
        <dbReference type="SAM" id="MobiDB-lite"/>
    </source>
</evidence>
<comment type="catalytic activity">
    <reaction evidence="1">
        <text>ATP + H2O = ADP + phosphate + H(+)</text>
        <dbReference type="Rhea" id="RHEA:13065"/>
        <dbReference type="ChEBI" id="CHEBI:15377"/>
        <dbReference type="ChEBI" id="CHEBI:15378"/>
        <dbReference type="ChEBI" id="CHEBI:30616"/>
        <dbReference type="ChEBI" id="CHEBI:43474"/>
        <dbReference type="ChEBI" id="CHEBI:456216"/>
        <dbReference type="EC" id="5.6.2.3"/>
    </reaction>
</comment>
<evidence type="ECO:0000313" key="5">
    <source>
        <dbReference type="Proteomes" id="UP001153636"/>
    </source>
</evidence>
<dbReference type="PANTHER" id="PTHR47642">
    <property type="entry name" value="ATP-DEPENDENT DNA HELICASE"/>
    <property type="match status" value="1"/>
</dbReference>
<comment type="cofactor">
    <cofactor evidence="1">
        <name>Mg(2+)</name>
        <dbReference type="ChEBI" id="CHEBI:18420"/>
    </cofactor>
</comment>
<accession>A0A9P0CYK2</accession>
<dbReference type="InterPro" id="IPR008906">
    <property type="entry name" value="HATC_C_dom"/>
</dbReference>
<keyword evidence="1" id="KW-0233">DNA recombination</keyword>
<feature type="compositionally biased region" description="Low complexity" evidence="2">
    <location>
        <begin position="892"/>
        <end position="910"/>
    </location>
</feature>
<dbReference type="CDD" id="cd18809">
    <property type="entry name" value="SF1_C_RecD"/>
    <property type="match status" value="1"/>
</dbReference>
<dbReference type="InterPro" id="IPR036691">
    <property type="entry name" value="Endo/exonu/phosph_ase_sf"/>
</dbReference>
<keyword evidence="1" id="KW-0378">Hydrolase</keyword>
<dbReference type="GO" id="GO:0004843">
    <property type="term" value="F:cysteine-type deubiquitinase activity"/>
    <property type="evidence" value="ECO:0007669"/>
    <property type="project" value="InterPro"/>
</dbReference>
<keyword evidence="1" id="KW-0547">Nucleotide-binding</keyword>
<keyword evidence="1" id="KW-0067">ATP-binding</keyword>
<dbReference type="PROSITE" id="PS50235">
    <property type="entry name" value="USP_3"/>
    <property type="match status" value="1"/>
</dbReference>
<feature type="compositionally biased region" description="Low complexity" evidence="2">
    <location>
        <begin position="1779"/>
        <end position="1795"/>
    </location>
</feature>
<evidence type="ECO:0000256" key="1">
    <source>
        <dbReference type="RuleBase" id="RU363044"/>
    </source>
</evidence>
<dbReference type="InterPro" id="IPR010285">
    <property type="entry name" value="DNA_helicase_pif1-like_DEAD"/>
</dbReference>
<dbReference type="Pfam" id="PF03372">
    <property type="entry name" value="Exo_endo_phos"/>
    <property type="match status" value="1"/>
</dbReference>
<dbReference type="GO" id="GO:0000723">
    <property type="term" value="P:telomere maintenance"/>
    <property type="evidence" value="ECO:0007669"/>
    <property type="project" value="InterPro"/>
</dbReference>
<dbReference type="SUPFAM" id="SSF52540">
    <property type="entry name" value="P-loop containing nucleoside triphosphate hydrolases"/>
    <property type="match status" value="2"/>
</dbReference>
<keyword evidence="1" id="KW-0347">Helicase</keyword>
<feature type="compositionally biased region" description="Polar residues" evidence="2">
    <location>
        <begin position="233"/>
        <end position="246"/>
    </location>
</feature>
<feature type="region of interest" description="Disordered" evidence="2">
    <location>
        <begin position="1837"/>
        <end position="1889"/>
    </location>
</feature>
<dbReference type="Pfam" id="PF05699">
    <property type="entry name" value="Dimer_Tnp_hAT"/>
    <property type="match status" value="1"/>
</dbReference>
<dbReference type="Gene3D" id="3.60.10.10">
    <property type="entry name" value="Endonuclease/exonuclease/phosphatase"/>
    <property type="match status" value="1"/>
</dbReference>
<feature type="region of interest" description="Disordered" evidence="2">
    <location>
        <begin position="1222"/>
        <end position="1244"/>
    </location>
</feature>
<feature type="region of interest" description="Disordered" evidence="2">
    <location>
        <begin position="219"/>
        <end position="254"/>
    </location>
</feature>
<dbReference type="InterPro" id="IPR028889">
    <property type="entry name" value="USP"/>
</dbReference>
<dbReference type="GO" id="GO:0006281">
    <property type="term" value="P:DNA repair"/>
    <property type="evidence" value="ECO:0007669"/>
    <property type="project" value="UniProtKB-KW"/>
</dbReference>
<dbReference type="InterPro" id="IPR005135">
    <property type="entry name" value="Endo/exonuclease/phosphatase"/>
</dbReference>
<keyword evidence="1" id="KW-0227">DNA damage</keyword>
<dbReference type="Pfam" id="PF05970">
    <property type="entry name" value="PIF1"/>
    <property type="match status" value="1"/>
</dbReference>
<gene>
    <name evidence="4" type="ORF">PSYICH_LOCUS6455</name>
</gene>
<dbReference type="GO" id="GO:0046983">
    <property type="term" value="F:protein dimerization activity"/>
    <property type="evidence" value="ECO:0007669"/>
    <property type="project" value="InterPro"/>
</dbReference>